<gene>
    <name evidence="1" type="ORF">BZL30_4626</name>
</gene>
<keyword evidence="1" id="KW-0326">Glycosidase</keyword>
<name>A0A1V3X4Q4_MYCKA</name>
<dbReference type="Proteomes" id="UP000189229">
    <property type="component" value="Unassembled WGS sequence"/>
</dbReference>
<reference evidence="1 2" key="1">
    <citation type="submission" date="2017-02" db="EMBL/GenBank/DDBJ databases">
        <title>Complete genome sequences of Mycobacterium kansasii strains isolated from rhesus macaques.</title>
        <authorList>
            <person name="Panda A."/>
            <person name="Nagaraj S."/>
            <person name="Zhao X."/>
            <person name="Tettelin H."/>
            <person name="Detolla L.J."/>
        </authorList>
    </citation>
    <scope>NUCLEOTIDE SEQUENCE [LARGE SCALE GENOMIC DNA]</scope>
    <source>
        <strain evidence="1 2">11-3813</strain>
    </source>
</reference>
<keyword evidence="1" id="KW-0378">Hydrolase</keyword>
<accession>A0A1V3X4Q4</accession>
<comment type="caution">
    <text evidence="1">The sequence shown here is derived from an EMBL/GenBank/DDBJ whole genome shotgun (WGS) entry which is preliminary data.</text>
</comment>
<organism evidence="1 2">
    <name type="scientific">Mycobacterium kansasii</name>
    <dbReference type="NCBI Taxonomy" id="1768"/>
    <lineage>
        <taxon>Bacteria</taxon>
        <taxon>Bacillati</taxon>
        <taxon>Actinomycetota</taxon>
        <taxon>Actinomycetes</taxon>
        <taxon>Mycobacteriales</taxon>
        <taxon>Mycobacteriaceae</taxon>
        <taxon>Mycobacterium</taxon>
    </lineage>
</organism>
<dbReference type="EMBL" id="MVBM01000004">
    <property type="protein sequence ID" value="OOK73481.1"/>
    <property type="molecule type" value="Genomic_DNA"/>
</dbReference>
<dbReference type="GO" id="GO:0016798">
    <property type="term" value="F:hydrolase activity, acting on glycosyl bonds"/>
    <property type="evidence" value="ECO:0007669"/>
    <property type="project" value="UniProtKB-KW"/>
</dbReference>
<evidence type="ECO:0000313" key="2">
    <source>
        <dbReference type="Proteomes" id="UP000189229"/>
    </source>
</evidence>
<sequence length="42" mass="4662">MTATVHPSAVLRDRSERRGEAYTLFVEDLKSARAGMDLPTGR</sequence>
<dbReference type="AlphaFoldDB" id="A0A1V3X4Q4"/>
<proteinExistence type="predicted"/>
<protein>
    <submittedName>
        <fullName evidence="1">Family 4 uracil-DNA glycosylase domain protein</fullName>
        <ecNumber evidence="1">3.2.2.-</ecNumber>
    </submittedName>
</protein>
<dbReference type="EC" id="3.2.2.-" evidence="1"/>
<evidence type="ECO:0000313" key="1">
    <source>
        <dbReference type="EMBL" id="OOK73481.1"/>
    </source>
</evidence>